<proteinExistence type="predicted"/>
<reference evidence="1" key="1">
    <citation type="submission" date="2023-05" db="EMBL/GenBank/DDBJ databases">
        <authorList>
            <consortium name="ELIXIR-Norway"/>
        </authorList>
    </citation>
    <scope>NUCLEOTIDE SEQUENCE</scope>
</reference>
<dbReference type="Proteomes" id="UP001162501">
    <property type="component" value="Chromosome 16"/>
</dbReference>
<accession>A0ACB0E6I4</accession>
<protein>
    <submittedName>
        <fullName evidence="1">Uncharacterized protein</fullName>
    </submittedName>
</protein>
<evidence type="ECO:0000313" key="2">
    <source>
        <dbReference type="Proteomes" id="UP001162501"/>
    </source>
</evidence>
<sequence>MTCDILKVLVQFKQAEVCGRLYPFSEAGPFSTSKIPNPSHFLPLSPYWSATEADSPVRLLSHLASRGPAHSDPLPYRRPGAAGPPLPHADLTRPPLLSRTPLLCARLTPLPVPTTTAHPDSSSLCPPPPSLPHSPFADFEASPLPPFPERPPGHYQPGPSAPTEPTPPSPPPQIPPPAPSHSPTAPGPHSPASLRSRSRTCRQRHLTAAQSKRNFSSVPPISGGRAPAAESGCVGRRF</sequence>
<gene>
    <name evidence="1" type="ORF">MRATA1EN3_LOCUS7461</name>
</gene>
<dbReference type="EMBL" id="OX596100">
    <property type="protein sequence ID" value="CAI9696248.1"/>
    <property type="molecule type" value="Genomic_DNA"/>
</dbReference>
<name>A0ACB0E6I4_RANTA</name>
<evidence type="ECO:0000313" key="1">
    <source>
        <dbReference type="EMBL" id="CAI9696248.1"/>
    </source>
</evidence>
<organism evidence="1 2">
    <name type="scientific">Rangifer tarandus platyrhynchus</name>
    <name type="common">Svalbard reindeer</name>
    <dbReference type="NCBI Taxonomy" id="3082113"/>
    <lineage>
        <taxon>Eukaryota</taxon>
        <taxon>Metazoa</taxon>
        <taxon>Chordata</taxon>
        <taxon>Craniata</taxon>
        <taxon>Vertebrata</taxon>
        <taxon>Euteleostomi</taxon>
        <taxon>Mammalia</taxon>
        <taxon>Eutheria</taxon>
        <taxon>Laurasiatheria</taxon>
        <taxon>Artiodactyla</taxon>
        <taxon>Ruminantia</taxon>
        <taxon>Pecora</taxon>
        <taxon>Cervidae</taxon>
        <taxon>Odocoileinae</taxon>
        <taxon>Rangifer</taxon>
    </lineage>
</organism>